<organism evidence="1 2">
    <name type="scientific">Legionella quinlivanii</name>
    <dbReference type="NCBI Taxonomy" id="45073"/>
    <lineage>
        <taxon>Bacteria</taxon>
        <taxon>Pseudomonadati</taxon>
        <taxon>Pseudomonadota</taxon>
        <taxon>Gammaproteobacteria</taxon>
        <taxon>Legionellales</taxon>
        <taxon>Legionellaceae</taxon>
        <taxon>Legionella</taxon>
    </lineage>
</organism>
<accession>A0A0W0Y4B0</accession>
<proteinExistence type="predicted"/>
<evidence type="ECO:0000313" key="1">
    <source>
        <dbReference type="EMBL" id="KTD51460.1"/>
    </source>
</evidence>
<dbReference type="RefSeq" id="WP_058506438.1">
    <property type="nucleotide sequence ID" value="NZ_CAAAIK010000034.1"/>
</dbReference>
<sequence>MKNGVLFYIEHYCRFIGSQIDYSFSGSLYHIDREEFGPYKTMGNKQNLIYNTINALAAEHEHYVCIRLMLQYHIGDCGDQSAYLAALLSNTTYLSKRYRVFYAAYESEQVNHGFVLIIPRSNQLLQSDPFQNKTNPMTVDAELFLDNEDIIVADPWQNKIFPNGINQSNNPFNFTSDISLSMQQWVLQEFKVSNYFQQLQLHCLDSLIEGFDCLDRTVRLEIRDTVNYQKALIDSAARLDQIELTRILLCNIPFIPLSTTLDDVLKQAKSTAILADNFTGLELINAYIAQRELEKTSKHNKARMRFFDEAIVDEDPLCINTSGETISLIKN</sequence>
<keyword evidence="2" id="KW-1185">Reference proteome</keyword>
<dbReference type="Proteomes" id="UP000054618">
    <property type="component" value="Unassembled WGS sequence"/>
</dbReference>
<dbReference type="EMBL" id="LNYS01000006">
    <property type="protein sequence ID" value="KTD51460.1"/>
    <property type="molecule type" value="Genomic_DNA"/>
</dbReference>
<evidence type="ECO:0008006" key="3">
    <source>
        <dbReference type="Google" id="ProtNLM"/>
    </source>
</evidence>
<protein>
    <recommendedName>
        <fullName evidence="3">Transglutaminase-like domain-containing protein</fullName>
    </recommendedName>
</protein>
<name>A0A0W0Y4B0_9GAMM</name>
<reference evidence="1 2" key="1">
    <citation type="submission" date="2015-11" db="EMBL/GenBank/DDBJ databases">
        <title>Genomic analysis of 38 Legionella species identifies large and diverse effector repertoires.</title>
        <authorList>
            <person name="Burstein D."/>
            <person name="Amaro F."/>
            <person name="Zusman T."/>
            <person name="Lifshitz Z."/>
            <person name="Cohen O."/>
            <person name="Gilbert J.A."/>
            <person name="Pupko T."/>
            <person name="Shuman H.A."/>
            <person name="Segal G."/>
        </authorList>
    </citation>
    <scope>NUCLEOTIDE SEQUENCE [LARGE SCALE GENOMIC DNA]</scope>
    <source>
        <strain evidence="1 2">CDC#1442-AUS-E</strain>
    </source>
</reference>
<dbReference type="AlphaFoldDB" id="A0A0W0Y4B0"/>
<evidence type="ECO:0000313" key="2">
    <source>
        <dbReference type="Proteomes" id="UP000054618"/>
    </source>
</evidence>
<dbReference type="PATRIC" id="fig|45073.5.peg.325"/>
<comment type="caution">
    <text evidence="1">The sequence shown here is derived from an EMBL/GenBank/DDBJ whole genome shotgun (WGS) entry which is preliminary data.</text>
</comment>
<gene>
    <name evidence="1" type="ORF">Lqui_0304</name>
</gene>
<dbReference type="OrthoDB" id="5644784at2"/>